<dbReference type="PROSITE" id="PS00141">
    <property type="entry name" value="ASP_PROTEASE"/>
    <property type="match status" value="1"/>
</dbReference>
<evidence type="ECO:0000313" key="3">
    <source>
        <dbReference type="EMBL" id="KAJ9561609.1"/>
    </source>
</evidence>
<dbReference type="AlphaFoldDB" id="A0AA38TKC0"/>
<keyword evidence="4" id="KW-1185">Reference proteome</keyword>
<feature type="compositionally biased region" description="Basic and acidic residues" evidence="1">
    <location>
        <begin position="8"/>
        <end position="20"/>
    </location>
</feature>
<evidence type="ECO:0000313" key="4">
    <source>
        <dbReference type="Proteomes" id="UP001172457"/>
    </source>
</evidence>
<gene>
    <name evidence="3" type="ORF">OSB04_006769</name>
</gene>
<accession>A0AA38TKC0</accession>
<dbReference type="Proteomes" id="UP001172457">
    <property type="component" value="Chromosome 2"/>
</dbReference>
<dbReference type="Pfam" id="PF19259">
    <property type="entry name" value="Ty3_capsid"/>
    <property type="match status" value="1"/>
</dbReference>
<dbReference type="InterPro" id="IPR045358">
    <property type="entry name" value="Ty3_capsid"/>
</dbReference>
<dbReference type="InterPro" id="IPR032567">
    <property type="entry name" value="RTL1-rel"/>
</dbReference>
<comment type="caution">
    <text evidence="3">The sequence shown here is derived from an EMBL/GenBank/DDBJ whole genome shotgun (WGS) entry which is preliminary data.</text>
</comment>
<name>A0AA38TKC0_9ASTR</name>
<feature type="compositionally biased region" description="Low complexity" evidence="1">
    <location>
        <begin position="93"/>
        <end position="103"/>
    </location>
</feature>
<dbReference type="InterPro" id="IPR001969">
    <property type="entry name" value="Aspartic_peptidase_AS"/>
</dbReference>
<dbReference type="PANTHER" id="PTHR15503">
    <property type="entry name" value="LDOC1 RELATED"/>
    <property type="match status" value="1"/>
</dbReference>
<dbReference type="EMBL" id="JARYMX010000002">
    <property type="protein sequence ID" value="KAJ9561609.1"/>
    <property type="molecule type" value="Genomic_DNA"/>
</dbReference>
<feature type="region of interest" description="Disordered" evidence="1">
    <location>
        <begin position="450"/>
        <end position="484"/>
    </location>
</feature>
<feature type="compositionally biased region" description="Pro residues" evidence="1">
    <location>
        <begin position="104"/>
        <end position="125"/>
    </location>
</feature>
<reference evidence="3" key="1">
    <citation type="submission" date="2023-03" db="EMBL/GenBank/DDBJ databases">
        <title>Chromosome-scale reference genome and RAD-based genetic map of yellow starthistle (Centaurea solstitialis) reveal putative structural variation and QTLs associated with invader traits.</title>
        <authorList>
            <person name="Reatini B."/>
            <person name="Cang F.A."/>
            <person name="Jiang Q."/>
            <person name="Mckibben M.T.W."/>
            <person name="Barker M.S."/>
            <person name="Rieseberg L.H."/>
            <person name="Dlugosch K.M."/>
        </authorList>
    </citation>
    <scope>NUCLEOTIDE SEQUENCE</scope>
    <source>
        <strain evidence="3">CAN-66</strain>
        <tissue evidence="3">Leaf</tissue>
    </source>
</reference>
<evidence type="ECO:0000256" key="1">
    <source>
        <dbReference type="SAM" id="MobiDB-lite"/>
    </source>
</evidence>
<dbReference type="PANTHER" id="PTHR15503:SF45">
    <property type="entry name" value="RNA-DIRECTED DNA POLYMERASE HOMOLOG"/>
    <property type="match status" value="1"/>
</dbReference>
<protein>
    <recommendedName>
        <fullName evidence="2">Ty3 transposon capsid-like protein domain-containing protein</fullName>
    </recommendedName>
</protein>
<feature type="compositionally biased region" description="Polar residues" evidence="1">
    <location>
        <begin position="450"/>
        <end position="459"/>
    </location>
</feature>
<organism evidence="3 4">
    <name type="scientific">Centaurea solstitialis</name>
    <name type="common">yellow star-thistle</name>
    <dbReference type="NCBI Taxonomy" id="347529"/>
    <lineage>
        <taxon>Eukaryota</taxon>
        <taxon>Viridiplantae</taxon>
        <taxon>Streptophyta</taxon>
        <taxon>Embryophyta</taxon>
        <taxon>Tracheophyta</taxon>
        <taxon>Spermatophyta</taxon>
        <taxon>Magnoliopsida</taxon>
        <taxon>eudicotyledons</taxon>
        <taxon>Gunneridae</taxon>
        <taxon>Pentapetalae</taxon>
        <taxon>asterids</taxon>
        <taxon>campanulids</taxon>
        <taxon>Asterales</taxon>
        <taxon>Asteraceae</taxon>
        <taxon>Carduoideae</taxon>
        <taxon>Cardueae</taxon>
        <taxon>Centaureinae</taxon>
        <taxon>Centaurea</taxon>
    </lineage>
</organism>
<feature type="region of interest" description="Disordered" evidence="1">
    <location>
        <begin position="1"/>
        <end position="144"/>
    </location>
</feature>
<evidence type="ECO:0000259" key="2">
    <source>
        <dbReference type="Pfam" id="PF19259"/>
    </source>
</evidence>
<sequence length="627" mass="69729">MSQETDPSEYRSHGSPEHPRSGNSVPRAPTTDQERDPYSDSDADSHRPVLAPRPGLRVRTTARKSVPIPTRMTFRVPAGDGAGPSRVRGRGGSSSSSSSLTSTSPPPYRPSSPVPPAARPPPVARPPLVARPSPVPRPPHMARTPVLCMRGMTQTERKEVARLARGQGIHEHMIDHHDHMIDSLIDVAGADSQQLTRVVTLLSHTMASLHHLYSVVYVVVALVVLLFGNMPPRRQDPELARLVSEQVMASLPNIVSQVAAGFNINQNNNQGTRERDCTYKSFRSCNPKEFHGTEGAVGLLAWIEGMESVLHISKCLERNKVEYAACLLQGRALTWWNTQVQTRGRDATGQITWEDFKKMLKEEFYPRSEIQKLEAELWHHEMKGSDVTTYTTRFHELAKLVPHLVTPEQNRVDRYVWGLSPEIRGNVTAADPKSLQEAVNLANRLTNNAIRSGTFSSDNAKGKRKKEEPTKPQFKGRSGKDRRVTRNYRVQTQAAEKEKGTYQRCGKCGNHHVGKCVICIRCGSGAKQGNRGGLARGRAFVIGAEEARQNPDVVTGTFLLNDYPATVLFDSGADRSYVSLEFRPKINKKSQNLKEEHIIEHSNGELVKASKVLFQIQVLINMQSSRE</sequence>
<feature type="domain" description="Ty3 transposon capsid-like protein" evidence="2">
    <location>
        <begin position="285"/>
        <end position="466"/>
    </location>
</feature>
<dbReference type="GO" id="GO:0004190">
    <property type="term" value="F:aspartic-type endopeptidase activity"/>
    <property type="evidence" value="ECO:0007669"/>
    <property type="project" value="InterPro"/>
</dbReference>
<feature type="compositionally biased region" description="Basic and acidic residues" evidence="1">
    <location>
        <begin position="32"/>
        <end position="47"/>
    </location>
</feature>
<dbReference type="Pfam" id="PF08284">
    <property type="entry name" value="RVP_2"/>
    <property type="match status" value="1"/>
</dbReference>
<dbReference type="GO" id="GO:0006508">
    <property type="term" value="P:proteolysis"/>
    <property type="evidence" value="ECO:0007669"/>
    <property type="project" value="InterPro"/>
</dbReference>
<proteinExistence type="predicted"/>